<dbReference type="RefSeq" id="WP_094542381.1">
    <property type="nucleotide sequence ID" value="NZ_JBHEER010000010.1"/>
</dbReference>
<evidence type="ECO:0000313" key="2">
    <source>
        <dbReference type="Proteomes" id="UP000216478"/>
    </source>
</evidence>
<dbReference type="EMBL" id="NNRL01000167">
    <property type="protein sequence ID" value="OYR08320.1"/>
    <property type="molecule type" value="Genomic_DNA"/>
</dbReference>
<protein>
    <submittedName>
        <fullName evidence="1">Uncharacterized protein</fullName>
    </submittedName>
</protein>
<keyword evidence="2" id="KW-1185">Reference proteome</keyword>
<proteinExistence type="predicted"/>
<sequence>MNDQDQPIQKLLRRRLDLVADVSALTARVHKLIQEMSGTEMEILRLQLALDQVPANNELIQALNEAEEQASGIRSAQADCIVEIEAAETAVAEIDRLIAARGGKS</sequence>
<dbReference type="Proteomes" id="UP000216478">
    <property type="component" value="Unassembled WGS sequence"/>
</dbReference>
<comment type="caution">
    <text evidence="1">The sequence shown here is derived from an EMBL/GenBank/DDBJ whole genome shotgun (WGS) entry which is preliminary data.</text>
</comment>
<dbReference type="AlphaFoldDB" id="A0A256F0S6"/>
<reference evidence="1 2" key="1">
    <citation type="submission" date="2017-07" db="EMBL/GenBank/DDBJ databases">
        <title>Phylogenetic study on the rhizospheric bacterium Ochrobactrum sp. A44.</title>
        <authorList>
            <person name="Krzyzanowska D.M."/>
            <person name="Ossowicki A."/>
            <person name="Rajewska M."/>
            <person name="Maciag T."/>
            <person name="Kaczynski Z."/>
            <person name="Czerwicka M."/>
            <person name="Jafra S."/>
        </authorList>
    </citation>
    <scope>NUCLEOTIDE SEQUENCE [LARGE SCALE GENOMIC DNA]</scope>
    <source>
        <strain evidence="1 2">OgA9a</strain>
    </source>
</reference>
<organism evidence="1 2">
    <name type="scientific">Brucella grignonensis</name>
    <dbReference type="NCBI Taxonomy" id="94627"/>
    <lineage>
        <taxon>Bacteria</taxon>
        <taxon>Pseudomonadati</taxon>
        <taxon>Pseudomonadota</taxon>
        <taxon>Alphaproteobacteria</taxon>
        <taxon>Hyphomicrobiales</taxon>
        <taxon>Brucellaceae</taxon>
        <taxon>Brucella/Ochrobactrum group</taxon>
        <taxon>Brucella</taxon>
    </lineage>
</organism>
<name>A0A256F0S6_9HYPH</name>
<evidence type="ECO:0000313" key="1">
    <source>
        <dbReference type="EMBL" id="OYR08320.1"/>
    </source>
</evidence>
<gene>
    <name evidence="1" type="ORF">CEV33_3335</name>
</gene>
<accession>A0A256F0S6</accession>